<feature type="domain" description="DUF1583" evidence="4">
    <location>
        <begin position="581"/>
        <end position="722"/>
    </location>
</feature>
<evidence type="ECO:0000313" key="5">
    <source>
        <dbReference type="EMBL" id="QDT04608.1"/>
    </source>
</evidence>
<feature type="domain" description="DUF1583" evidence="3">
    <location>
        <begin position="1389"/>
        <end position="1612"/>
    </location>
</feature>
<dbReference type="OrthoDB" id="269409at2"/>
<dbReference type="Proteomes" id="UP000318538">
    <property type="component" value="Chromosome"/>
</dbReference>
<feature type="domain" description="DUF1581" evidence="2">
    <location>
        <begin position="470"/>
        <end position="541"/>
    </location>
</feature>
<evidence type="ECO:0000313" key="6">
    <source>
        <dbReference type="Proteomes" id="UP000318538"/>
    </source>
</evidence>
<protein>
    <submittedName>
        <fullName evidence="5">Translocation protein TolB</fullName>
    </submittedName>
</protein>
<dbReference type="RefSeq" id="WP_145170314.1">
    <property type="nucleotide sequence ID" value="NZ_CP036525.1"/>
</dbReference>
<organism evidence="5 6">
    <name type="scientific">Rubripirellula lacrimiformis</name>
    <dbReference type="NCBI Taxonomy" id="1930273"/>
    <lineage>
        <taxon>Bacteria</taxon>
        <taxon>Pseudomonadati</taxon>
        <taxon>Planctomycetota</taxon>
        <taxon>Planctomycetia</taxon>
        <taxon>Pirellulales</taxon>
        <taxon>Pirellulaceae</taxon>
        <taxon>Rubripirellula</taxon>
    </lineage>
</organism>
<feature type="domain" description="DUF1583" evidence="4">
    <location>
        <begin position="1234"/>
        <end position="1385"/>
    </location>
</feature>
<evidence type="ECO:0000259" key="3">
    <source>
        <dbReference type="Pfam" id="PF07622"/>
    </source>
</evidence>
<dbReference type="PANTHER" id="PTHR32161:SF8">
    <property type="entry name" value="DPP6 N-TERMINAL DOMAIN-LIKE PROTEIN"/>
    <property type="match status" value="1"/>
</dbReference>
<dbReference type="SUPFAM" id="SSF82171">
    <property type="entry name" value="DPP6 N-terminal domain-like"/>
    <property type="match status" value="1"/>
</dbReference>
<feature type="region of interest" description="Disordered" evidence="1">
    <location>
        <begin position="722"/>
        <end position="751"/>
    </location>
</feature>
<sequence>MMNFSIHSRFCVPSSSERGLGVASVWIFPQLRGGIPDRFATIVSRWMLPFAVAITICGGTAPKCCGQNVAAAKTDLDAAVHRDLGVPEQLTIAAGEGRLDSVFDQLAVACDTQIVDQWISGSELPSVIGSLYRQLSGLDSEEQFELWSEWTFPPMDSTQGKGRVRMITCPVPTEAPPSVFARTMGKRPREDSFAVASIGGMRGMFCSAWMLVQAADQRGRLSRLISDLEQLVSEGADGAKPLLVLARIADRRGNSGSVRAYLAKVRQDFAANQLNVIPMDADRWMEVAISLAATTREELADDAESTLAVIANRVGQNKAVLRIAHAVAVQTHRGQSDPAVLFDSQMAHWMPAAQASATSNLSGSPQPMWISHEEHILHLAGAGQDVLFYRYPLTGDFDFVCETQEGGPLGTDGGLVYGGLQFQALGLTNELTVWDADGDHAQTRPCPFVRHESAAVFNRVSLHSDDDGLAFESNLHPMWRFGEPEKQSPWLGLRSFGRNRPAFRNFRFTGTPTIPRKVDMIAGEQLRGWQTGFFDESQPTFVESRRGLPDAKSSGSVDYRVQEGILTALVADTESKRAMPGLIRYQRPLMDGESISYQFKHSDDEVVLHPALGRMVFLLESGGIRIRWMTDGPFDWTGLPQDNTLLEPLNRKGPRPIPLQEGDWNRVSIARVGQSVTVALNGEPIYQRPVDFSGAMPFGFYRADRSKVGQVRNVEMTGDWPETLPESFFGTEEPRESNLGGPVQPTRAGRGNTVDEISSVVFVDEQTLSDNVRAVCAQATNFDPQERYDYLADWVLPGDRHRGLRLAGYFSPVEISEPAAKEAMFAIQTPPRSNLTRSAHPVFFCPAVDLIDAAQWCDRLPQLFKRVDAFDPQGDRVLTKQKLALTAITLMAMGNSSPMAAGVKNAGADQKPLLGNPAVTERLGRVMVQFLKLCEDPEPLTDRDRWAEYLVAYVGMSRAASNQTVDELLSFLFESRVRLGGDRSSTLEANLQSHLQRLVANRRHERGNDRQRESLQSELDRSWVASGQTNARLCGLGRALPEWELNANGELEHLVGHESDLLLYRSPLAGNFSVHADLHPWSRSQVQRGDHHVGNGINREHIQIGSFRHPHQNVALEKPFEKPGRWVRFRSEFQDGHQRDFLDGRLVHKRNLVENEDPWLGLRSWWKVQSRVNEVSISGRPTILDQVPIGKSSDLIGWTSYFQNSIATKNAPWQQQSEGDHDLIVGLRRGDVVGCDRECLLQYHRRMVEDGAFAFDFYYDQANGSASPAIGRLAFLLRPDGVYEHWVTDGQFDPTGVRPGNLQRIQSHQRWEDSGDPALPLKKEAWNHLEMRLQGDEVSLFLNDHRVFQRTLPSNSRRSVGLFHFADRSQLRVRNAILRGDWPKQMPPDQPLADPRLKQLDLQLSALPAVAKVNFQDPSTVDSLVDINKGNAAGSTLDVEGGKRVTATSSGAWIQTAMKPRFSLSGNFDVQVGFIDARCDSPVEQGMAELVITVADQDASELHVAVGTSQQSVPFLRGQKIALNPDGSRRFLGERWGYESESGRMRIVRKGDTAYFLFASGVDGHARVIGQQPIGPEDINFDSIKLTVTAKGQGVAGTVWTDMTIAADRIQHLPGSNLPLPPMIGVVDAATGRVTKLAGPTEGFNHVGSPTWSQDGKWITYDQSLGSVAKSRLMMVPFEGGDPIDLGFGSMPSFSKDGRRVAFSAYQQGVGIMNVDGSERKILDVEGWGAEWSPDGKTIAYGKRGNIVLWDVATGTSRSLMVGAADRFSLIYWNMCWSPDSSKIQFHARKTGSNAEEFAVVDLAHPSQVKSIAMPPNYRRSEVGWSPSDDRLLVALTSNTLRYPQLFTMPADGSDVPAALVPRVDNHEIAMGAWSPDGKWIAVRAVSRPEALDWPLRLPAAGE</sequence>
<dbReference type="Pfam" id="PF07619">
    <property type="entry name" value="DUF1581"/>
    <property type="match status" value="2"/>
</dbReference>
<dbReference type="Pfam" id="PF07622">
    <property type="entry name" value="DUF1583"/>
    <property type="match status" value="1"/>
</dbReference>
<dbReference type="Gene3D" id="2.120.10.30">
    <property type="entry name" value="TolB, C-terminal domain"/>
    <property type="match status" value="1"/>
</dbReference>
<keyword evidence="6" id="KW-1185">Reference proteome</keyword>
<dbReference type="Pfam" id="PF20407">
    <property type="entry name" value="DUF1583_N"/>
    <property type="match status" value="2"/>
</dbReference>
<accession>A0A517NC62</accession>
<dbReference type="EMBL" id="CP036525">
    <property type="protein sequence ID" value="QDT04608.1"/>
    <property type="molecule type" value="Genomic_DNA"/>
</dbReference>
<dbReference type="InterPro" id="IPR046518">
    <property type="entry name" value="DUF1583_N"/>
</dbReference>
<dbReference type="PANTHER" id="PTHR32161">
    <property type="entry name" value="DPP6 N-TERMINAL DOMAIN-LIKE PROTEIN"/>
    <property type="match status" value="1"/>
</dbReference>
<dbReference type="InterPro" id="IPR011475">
    <property type="entry name" value="DUF1583"/>
</dbReference>
<dbReference type="InterPro" id="IPR011659">
    <property type="entry name" value="WD40"/>
</dbReference>
<gene>
    <name evidence="5" type="ORF">K227x_30010</name>
</gene>
<dbReference type="InterPro" id="IPR011042">
    <property type="entry name" value="6-blade_b-propeller_TolB-like"/>
</dbReference>
<dbReference type="Gene3D" id="2.120.10.60">
    <property type="entry name" value="Tricorn protease N-terminal domain"/>
    <property type="match status" value="1"/>
</dbReference>
<name>A0A517NC62_9BACT</name>
<evidence type="ECO:0000256" key="1">
    <source>
        <dbReference type="SAM" id="MobiDB-lite"/>
    </source>
</evidence>
<dbReference type="KEGG" id="rlc:K227x_30010"/>
<proteinExistence type="predicted"/>
<evidence type="ECO:0000259" key="4">
    <source>
        <dbReference type="Pfam" id="PF20407"/>
    </source>
</evidence>
<dbReference type="InterPro" id="IPR022660">
    <property type="entry name" value="DUF1581"/>
</dbReference>
<reference evidence="5 6" key="1">
    <citation type="submission" date="2019-02" db="EMBL/GenBank/DDBJ databases">
        <title>Deep-cultivation of Planctomycetes and their phenomic and genomic characterization uncovers novel biology.</title>
        <authorList>
            <person name="Wiegand S."/>
            <person name="Jogler M."/>
            <person name="Boedeker C."/>
            <person name="Pinto D."/>
            <person name="Vollmers J."/>
            <person name="Rivas-Marin E."/>
            <person name="Kohn T."/>
            <person name="Peeters S.H."/>
            <person name="Heuer A."/>
            <person name="Rast P."/>
            <person name="Oberbeckmann S."/>
            <person name="Bunk B."/>
            <person name="Jeske O."/>
            <person name="Meyerdierks A."/>
            <person name="Storesund J.E."/>
            <person name="Kallscheuer N."/>
            <person name="Luecker S."/>
            <person name="Lage O.M."/>
            <person name="Pohl T."/>
            <person name="Merkel B.J."/>
            <person name="Hornburger P."/>
            <person name="Mueller R.-W."/>
            <person name="Bruemmer F."/>
            <person name="Labrenz M."/>
            <person name="Spormann A.M."/>
            <person name="Op den Camp H."/>
            <person name="Overmann J."/>
            <person name="Amann R."/>
            <person name="Jetten M.S.M."/>
            <person name="Mascher T."/>
            <person name="Medema M.H."/>
            <person name="Devos D.P."/>
            <person name="Kaster A.-K."/>
            <person name="Ovreas L."/>
            <person name="Rohde M."/>
            <person name="Galperin M.Y."/>
            <person name="Jogler C."/>
        </authorList>
    </citation>
    <scope>NUCLEOTIDE SEQUENCE [LARGE SCALE GENOMIC DNA]</scope>
    <source>
        <strain evidence="5 6">K22_7</strain>
    </source>
</reference>
<dbReference type="Pfam" id="PF07676">
    <property type="entry name" value="PD40"/>
    <property type="match status" value="2"/>
</dbReference>
<evidence type="ECO:0000259" key="2">
    <source>
        <dbReference type="Pfam" id="PF07619"/>
    </source>
</evidence>
<feature type="domain" description="DUF1581" evidence="2">
    <location>
        <begin position="1130"/>
        <end position="1210"/>
    </location>
</feature>